<keyword evidence="1" id="KW-0175">Coiled coil</keyword>
<evidence type="ECO:0000313" key="3">
    <source>
        <dbReference type="Proteomes" id="UP000544090"/>
    </source>
</evidence>
<evidence type="ECO:0000313" key="2">
    <source>
        <dbReference type="EMBL" id="NKX56408.1"/>
    </source>
</evidence>
<sequence length="148" mass="17332">MEPRSEEIKRKVSKLAVSARDRRTRPELLPLLDGMPLNSYYNFESGKVWPQSKNLRRIEKAFGWKHNILTDLVDSGIDPESLTLEYLERGYAATEEPAQKAFELTLKDLMAELNDRVDQLTKENQDLRSENRQLKADQEKIRKLLHHK</sequence>
<dbReference type="EMBL" id="JAAZSQ010000024">
    <property type="protein sequence ID" value="NKX56408.1"/>
    <property type="molecule type" value="Genomic_DNA"/>
</dbReference>
<proteinExistence type="predicted"/>
<organism evidence="2 3">
    <name type="scientific">Arthrobacter mobilis</name>
    <dbReference type="NCBI Taxonomy" id="2724944"/>
    <lineage>
        <taxon>Bacteria</taxon>
        <taxon>Bacillati</taxon>
        <taxon>Actinomycetota</taxon>
        <taxon>Actinomycetes</taxon>
        <taxon>Micrococcales</taxon>
        <taxon>Micrococcaceae</taxon>
        <taxon>Arthrobacter</taxon>
    </lineage>
</organism>
<feature type="coiled-coil region" evidence="1">
    <location>
        <begin position="103"/>
        <end position="144"/>
    </location>
</feature>
<keyword evidence="3" id="KW-1185">Reference proteome</keyword>
<reference evidence="2 3" key="1">
    <citation type="submission" date="2020-04" db="EMBL/GenBank/DDBJ databases">
        <title>Arthrobacter sp. nov.</title>
        <authorList>
            <person name="Liu S."/>
        </authorList>
    </citation>
    <scope>NUCLEOTIDE SEQUENCE [LARGE SCALE GENOMIC DNA]</scope>
    <source>
        <strain evidence="2 3">E918</strain>
    </source>
</reference>
<comment type="caution">
    <text evidence="2">The sequence shown here is derived from an EMBL/GenBank/DDBJ whole genome shotgun (WGS) entry which is preliminary data.</text>
</comment>
<accession>A0A7X6K762</accession>
<gene>
    <name evidence="2" type="ORF">HGG74_18140</name>
</gene>
<dbReference type="AlphaFoldDB" id="A0A7X6K762"/>
<protein>
    <submittedName>
        <fullName evidence="2">Uncharacterized protein</fullName>
    </submittedName>
</protein>
<name>A0A7X6K762_9MICC</name>
<dbReference type="Proteomes" id="UP000544090">
    <property type="component" value="Unassembled WGS sequence"/>
</dbReference>
<evidence type="ECO:0000256" key="1">
    <source>
        <dbReference type="SAM" id="Coils"/>
    </source>
</evidence>
<dbReference type="RefSeq" id="WP_168488661.1">
    <property type="nucleotide sequence ID" value="NZ_JAAZSQ010000024.1"/>
</dbReference>